<keyword evidence="13" id="KW-1185">Reference proteome</keyword>
<dbReference type="AlphaFoldDB" id="A0A7I9VSU6"/>
<evidence type="ECO:0000256" key="8">
    <source>
        <dbReference type="ARBA" id="ARBA00022989"/>
    </source>
</evidence>
<proteinExistence type="inferred from homology"/>
<evidence type="ECO:0000256" key="6">
    <source>
        <dbReference type="ARBA" id="ARBA00022692"/>
    </source>
</evidence>
<comment type="caution">
    <text evidence="12">The sequence shown here is derived from an EMBL/GenBank/DDBJ whole genome shotgun (WGS) entry which is preliminary data.</text>
</comment>
<comment type="subcellular location">
    <subcellularLocation>
        <location evidence="2">Cell membrane</location>
        <topology evidence="2">Single-pass membrane protein</topology>
    </subcellularLocation>
</comment>
<reference evidence="13" key="1">
    <citation type="journal article" date="2020" name="Appl. Environ. Microbiol.">
        <title>Diazotrophic Anaeromyxobacter Isolates from Soils.</title>
        <authorList>
            <person name="Masuda Y."/>
            <person name="Yamanaka H."/>
            <person name="Xu Z.X."/>
            <person name="Shiratori Y."/>
            <person name="Aono T."/>
            <person name="Amachi S."/>
            <person name="Senoo K."/>
            <person name="Itoh H."/>
        </authorList>
    </citation>
    <scope>NUCLEOTIDE SEQUENCE [LARGE SCALE GENOMIC DNA]</scope>
    <source>
        <strain evidence="13">R267</strain>
    </source>
</reference>
<name>A0A7I9VSU6_9BACT</name>
<dbReference type="PANTHER" id="PTHR35091:SF2">
    <property type="entry name" value="FLAGELLAR PROTEIN FLIL"/>
    <property type="match status" value="1"/>
</dbReference>
<evidence type="ECO:0000256" key="4">
    <source>
        <dbReference type="ARBA" id="ARBA00022475"/>
    </source>
</evidence>
<evidence type="ECO:0000256" key="7">
    <source>
        <dbReference type="ARBA" id="ARBA00022779"/>
    </source>
</evidence>
<comment type="function">
    <text evidence="1 10">Controls the rotational direction of flagella during chemotaxis.</text>
</comment>
<keyword evidence="8 10" id="KW-1133">Transmembrane helix</keyword>
<evidence type="ECO:0000256" key="3">
    <source>
        <dbReference type="ARBA" id="ARBA00008281"/>
    </source>
</evidence>
<dbReference type="InterPro" id="IPR005503">
    <property type="entry name" value="FliL"/>
</dbReference>
<organism evidence="12 13">
    <name type="scientific">Anaeromyxobacter diazotrophicus</name>
    <dbReference type="NCBI Taxonomy" id="2590199"/>
    <lineage>
        <taxon>Bacteria</taxon>
        <taxon>Pseudomonadati</taxon>
        <taxon>Myxococcota</taxon>
        <taxon>Myxococcia</taxon>
        <taxon>Myxococcales</taxon>
        <taxon>Cystobacterineae</taxon>
        <taxon>Anaeromyxobacteraceae</taxon>
        <taxon>Anaeromyxobacter</taxon>
    </lineage>
</organism>
<evidence type="ECO:0000256" key="2">
    <source>
        <dbReference type="ARBA" id="ARBA00004162"/>
    </source>
</evidence>
<dbReference type="Proteomes" id="UP000503640">
    <property type="component" value="Unassembled WGS sequence"/>
</dbReference>
<evidence type="ECO:0000256" key="11">
    <source>
        <dbReference type="SAM" id="MobiDB-lite"/>
    </source>
</evidence>
<evidence type="ECO:0000256" key="9">
    <source>
        <dbReference type="ARBA" id="ARBA00023136"/>
    </source>
</evidence>
<dbReference type="Pfam" id="PF03748">
    <property type="entry name" value="FliL"/>
    <property type="match status" value="1"/>
</dbReference>
<gene>
    <name evidence="12" type="ORF">AMYX_39410</name>
</gene>
<feature type="compositionally biased region" description="Basic and acidic residues" evidence="11">
    <location>
        <begin position="70"/>
        <end position="82"/>
    </location>
</feature>
<feature type="region of interest" description="Disordered" evidence="11">
    <location>
        <begin position="60"/>
        <end position="85"/>
    </location>
</feature>
<sequence>MADADQKTEAKPAAPAAAGGSKAVPLLLAVNSVLLAAVLALLVLKPGGLKHAEAAEGDHGAAAAGAGEGGKPHGEKGAKGKEALPGPTLRLPDFVVHLRDADADRYARLSFELELPDEKAKEGVTARLPQIRDGFLFYLADRTAEDLRGSEAMMKVKTALAQKLGELAPGVPVRGLYVTELVVQ</sequence>
<dbReference type="RefSeq" id="WP_176068464.1">
    <property type="nucleotide sequence ID" value="NZ_BJTG01000011.1"/>
</dbReference>
<evidence type="ECO:0000313" key="13">
    <source>
        <dbReference type="Proteomes" id="UP000503640"/>
    </source>
</evidence>
<evidence type="ECO:0000256" key="1">
    <source>
        <dbReference type="ARBA" id="ARBA00002254"/>
    </source>
</evidence>
<dbReference type="GO" id="GO:0005886">
    <property type="term" value="C:plasma membrane"/>
    <property type="evidence" value="ECO:0007669"/>
    <property type="project" value="UniProtKB-SubCell"/>
</dbReference>
<keyword evidence="6 10" id="KW-0812">Transmembrane</keyword>
<dbReference type="GO" id="GO:0006935">
    <property type="term" value="P:chemotaxis"/>
    <property type="evidence" value="ECO:0007669"/>
    <property type="project" value="UniProtKB-KW"/>
</dbReference>
<comment type="similarity">
    <text evidence="3 10">Belongs to the FliL family.</text>
</comment>
<dbReference type="EMBL" id="BJTG01000011">
    <property type="protein sequence ID" value="GEJ59200.1"/>
    <property type="molecule type" value="Genomic_DNA"/>
</dbReference>
<accession>A0A7I9VSU6</accession>
<evidence type="ECO:0000256" key="10">
    <source>
        <dbReference type="RuleBase" id="RU364125"/>
    </source>
</evidence>
<keyword evidence="9 10" id="KW-0472">Membrane</keyword>
<evidence type="ECO:0000313" key="12">
    <source>
        <dbReference type="EMBL" id="GEJ59200.1"/>
    </source>
</evidence>
<keyword evidence="5 10" id="KW-0145">Chemotaxis</keyword>
<dbReference type="PANTHER" id="PTHR35091">
    <property type="entry name" value="FLAGELLAR PROTEIN FLIL"/>
    <property type="match status" value="1"/>
</dbReference>
<protein>
    <recommendedName>
        <fullName evidence="10">Flagellar protein FliL</fullName>
    </recommendedName>
</protein>
<keyword evidence="4 10" id="KW-1003">Cell membrane</keyword>
<keyword evidence="7 10" id="KW-0283">Flagellar rotation</keyword>
<dbReference type="GO" id="GO:0071978">
    <property type="term" value="P:bacterial-type flagellum-dependent swarming motility"/>
    <property type="evidence" value="ECO:0007669"/>
    <property type="project" value="TreeGrafter"/>
</dbReference>
<dbReference type="GO" id="GO:0009425">
    <property type="term" value="C:bacterial-type flagellum basal body"/>
    <property type="evidence" value="ECO:0007669"/>
    <property type="project" value="InterPro"/>
</dbReference>
<evidence type="ECO:0000256" key="5">
    <source>
        <dbReference type="ARBA" id="ARBA00022500"/>
    </source>
</evidence>
<feature type="transmembrane region" description="Helical" evidence="10">
    <location>
        <begin position="23"/>
        <end position="44"/>
    </location>
</feature>